<accession>A0A6A9K2S7</accession>
<dbReference type="RefSeq" id="WP_155681379.1">
    <property type="nucleotide sequence ID" value="NZ_JALKGV010000007.1"/>
</dbReference>
<name>A0A6A9K2S7_PSEAI</name>
<evidence type="ECO:0000313" key="1">
    <source>
        <dbReference type="EMBL" id="MUI59342.1"/>
    </source>
</evidence>
<dbReference type="EMBL" id="WOAJ01000006">
    <property type="protein sequence ID" value="MUI59342.1"/>
    <property type="molecule type" value="Genomic_DNA"/>
</dbReference>
<proteinExistence type="predicted"/>
<organism evidence="1">
    <name type="scientific">Pseudomonas aeruginosa</name>
    <dbReference type="NCBI Taxonomy" id="287"/>
    <lineage>
        <taxon>Bacteria</taxon>
        <taxon>Pseudomonadati</taxon>
        <taxon>Pseudomonadota</taxon>
        <taxon>Gammaproteobacteria</taxon>
        <taxon>Pseudomonadales</taxon>
        <taxon>Pseudomonadaceae</taxon>
        <taxon>Pseudomonas</taxon>
    </lineage>
</organism>
<dbReference type="AlphaFoldDB" id="A0A6A9K2S7"/>
<sequence length="177" mass="20163">MRIKMDDQTLDAVSFLKTLCESDQIKWPIDFDVVGPSDEELAETFGSWFGGQRWSTAGDTFAQFGEDGTGSMFLLWYYPDLKTRPPVVFLSSEGESCLVSNSLEDFIHQLGSGKLFFSGNWYAPSSGEDEDLDWQNLQHLIHEKLGRSDETPEQLSAKARRTHPDFSRWVESMGEYE</sequence>
<evidence type="ECO:0008006" key="2">
    <source>
        <dbReference type="Google" id="ProtNLM"/>
    </source>
</evidence>
<protein>
    <recommendedName>
        <fullName evidence="2">SMI1/KNR4 family protein</fullName>
    </recommendedName>
</protein>
<gene>
    <name evidence="1" type="ORF">GNQ20_16190</name>
</gene>
<comment type="caution">
    <text evidence="1">The sequence shown here is derived from an EMBL/GenBank/DDBJ whole genome shotgun (WGS) entry which is preliminary data.</text>
</comment>
<reference evidence="1" key="1">
    <citation type="submission" date="2019-11" db="EMBL/GenBank/DDBJ databases">
        <title>Genomes of ocular Pseudomonas aeruginosa isolates.</title>
        <authorList>
            <person name="Khan M."/>
            <person name="Rice S.A."/>
            <person name="Willcox M.D.P."/>
            <person name="Stapleton F."/>
        </authorList>
    </citation>
    <scope>NUCLEOTIDE SEQUENCE</scope>
    <source>
        <strain evidence="1">PA206</strain>
    </source>
</reference>